<dbReference type="FunFam" id="2.40.70.10:FF:000004">
    <property type="entry name" value="Pepsin A"/>
    <property type="match status" value="1"/>
</dbReference>
<dbReference type="SUPFAM" id="SSF50630">
    <property type="entry name" value="Acid proteases"/>
    <property type="match status" value="1"/>
</dbReference>
<feature type="active site" evidence="7">
    <location>
        <position position="75"/>
    </location>
</feature>
<evidence type="ECO:0000256" key="2">
    <source>
        <dbReference type="ARBA" id="ARBA00022670"/>
    </source>
</evidence>
<feature type="disulfide bond" evidence="8">
    <location>
        <begin position="253"/>
        <end position="257"/>
    </location>
</feature>
<feature type="chain" id="PRO_5027097896" evidence="10">
    <location>
        <begin position="19"/>
        <end position="375"/>
    </location>
</feature>
<dbReference type="Gene3D" id="2.40.70.10">
    <property type="entry name" value="Acid Proteases"/>
    <property type="match status" value="2"/>
</dbReference>
<dbReference type="GO" id="GO:0006508">
    <property type="term" value="P:proteolysis"/>
    <property type="evidence" value="ECO:0007669"/>
    <property type="project" value="UniProtKB-KW"/>
</dbReference>
<dbReference type="EMBL" id="GHWJ01004865">
    <property type="protein sequence ID" value="NOV37602.1"/>
    <property type="molecule type" value="Transcribed_RNA"/>
</dbReference>
<evidence type="ECO:0000313" key="12">
    <source>
        <dbReference type="EMBL" id="NOV37602.1"/>
    </source>
</evidence>
<evidence type="ECO:0000256" key="1">
    <source>
        <dbReference type="ARBA" id="ARBA00007447"/>
    </source>
</evidence>
<dbReference type="PROSITE" id="PS51767">
    <property type="entry name" value="PEPTIDASE_A1"/>
    <property type="match status" value="1"/>
</dbReference>
<keyword evidence="5 8" id="KW-1015">Disulfide bond</keyword>
<evidence type="ECO:0000256" key="10">
    <source>
        <dbReference type="SAM" id="SignalP"/>
    </source>
</evidence>
<dbReference type="FunFam" id="2.40.70.10:FF:000002">
    <property type="entry name" value="Vacuolar aspartic proteinase"/>
    <property type="match status" value="1"/>
</dbReference>
<evidence type="ECO:0000256" key="3">
    <source>
        <dbReference type="ARBA" id="ARBA00022750"/>
    </source>
</evidence>
<evidence type="ECO:0000256" key="8">
    <source>
        <dbReference type="PIRSR" id="PIRSR601461-2"/>
    </source>
</evidence>
<dbReference type="VEuPathDB" id="VectorBase:LOC119177014"/>
<dbReference type="InterPro" id="IPR001969">
    <property type="entry name" value="Aspartic_peptidase_AS"/>
</dbReference>
<evidence type="ECO:0000259" key="11">
    <source>
        <dbReference type="PROSITE" id="PS51767"/>
    </source>
</evidence>
<keyword evidence="3 9" id="KW-0064">Aspartyl protease</keyword>
<name>A0A6M2CV56_RHIMP</name>
<evidence type="ECO:0000256" key="6">
    <source>
        <dbReference type="ARBA" id="ARBA00023180"/>
    </source>
</evidence>
<dbReference type="PANTHER" id="PTHR47966">
    <property type="entry name" value="BETA-SITE APP-CLEAVING ENZYME, ISOFORM A-RELATED"/>
    <property type="match status" value="1"/>
</dbReference>
<dbReference type="InterPro" id="IPR021109">
    <property type="entry name" value="Peptidase_aspartic_dom_sf"/>
</dbReference>
<keyword evidence="4 9" id="KW-0378">Hydrolase</keyword>
<keyword evidence="10" id="KW-0732">Signal</keyword>
<dbReference type="GO" id="GO:0004190">
    <property type="term" value="F:aspartic-type endopeptidase activity"/>
    <property type="evidence" value="ECO:0007669"/>
    <property type="project" value="UniProtKB-KW"/>
</dbReference>
<dbReference type="OrthoDB" id="771136at2759"/>
<reference evidence="12" key="1">
    <citation type="submission" date="2019-09" db="EMBL/GenBank/DDBJ databases">
        <title>Organ-specific transcriptomic study of the physiology of the cattle tick, Rhipicephalus microplus.</title>
        <authorList>
            <person name="Tirloni L."/>
            <person name="Braz G."/>
            <person name="Gandara A.C.P."/>
            <person name="Sabadin G.A."/>
            <person name="da Silva R.M."/>
            <person name="Guizzo M.G."/>
            <person name="Machado J.A."/>
            <person name="Costa E.P."/>
            <person name="Gomes H.F."/>
            <person name="Moraes J."/>
            <person name="Mota M.B.S."/>
            <person name="Mesquita R.D."/>
            <person name="Alvarenga P.H."/>
            <person name="Alves F."/>
            <person name="Seixas A."/>
            <person name="da Fonseca R.N."/>
            <person name="Fogaca A."/>
            <person name="Logullo C."/>
            <person name="Tanaka A."/>
            <person name="Daffre S."/>
            <person name="Termignoni C."/>
            <person name="Vaz I.S.Jr."/>
            <person name="Oliveira P.L."/>
            <person name="Ribeiro J.M."/>
        </authorList>
    </citation>
    <scope>NUCLEOTIDE SEQUENCE</scope>
    <source>
        <strain evidence="12">Porto Alegre</strain>
    </source>
</reference>
<accession>A0A6M2CV56</accession>
<keyword evidence="6" id="KW-0325">Glycoprotein</keyword>
<feature type="active site" evidence="7">
    <location>
        <position position="262"/>
    </location>
</feature>
<dbReference type="InterPro" id="IPR001461">
    <property type="entry name" value="Aspartic_peptidase_A1"/>
</dbReference>
<feature type="disulfide bond" evidence="8">
    <location>
        <begin position="296"/>
        <end position="333"/>
    </location>
</feature>
<sequence length="375" mass="41481">MSPLGITLLLGLLGVSTAQFSISLWRNKTDFEPRRRTWLDAAAVIPEELENEKNLHYYGLIGLGTPPQSFKVIFDTGSANLWVPSVKCPDTEDGCKDKKKYDSSKSSTYKADGRKFRIEYGSGIVEGIYSTDVLTIGNGKVNPQTFAEATKAQGSIFKAAKFDGLLGLGYPALAEDNVVPVFDNMMKQNLLPKPVFSVYLNRDPKATPGGEIYFGGINSNRYTGSITYTSVTKKSYWQFKMQGMQVKKDKTFCVGGCDAVMDTGSSFIEGPRDEIERLNKYLRATEEPSGDWRVKCANIPKMPKISFTIGGREFTMTADQYIIQVQGSTKVKCFSGFAVSDTPTKNFWVIGQVFIGSFYTIFDRGSDRIGFATVA</sequence>
<evidence type="ECO:0000256" key="7">
    <source>
        <dbReference type="PIRSR" id="PIRSR601461-1"/>
    </source>
</evidence>
<dbReference type="PROSITE" id="PS00141">
    <property type="entry name" value="ASP_PROTEASE"/>
    <property type="match status" value="1"/>
</dbReference>
<protein>
    <submittedName>
        <fullName evidence="12">Putative cathepsin d isoform 1 protein</fullName>
    </submittedName>
</protein>
<organism evidence="12">
    <name type="scientific">Rhipicephalus microplus</name>
    <name type="common">Cattle tick</name>
    <name type="synonym">Boophilus microplus</name>
    <dbReference type="NCBI Taxonomy" id="6941"/>
    <lineage>
        <taxon>Eukaryota</taxon>
        <taxon>Metazoa</taxon>
        <taxon>Ecdysozoa</taxon>
        <taxon>Arthropoda</taxon>
        <taxon>Chelicerata</taxon>
        <taxon>Arachnida</taxon>
        <taxon>Acari</taxon>
        <taxon>Parasitiformes</taxon>
        <taxon>Ixodida</taxon>
        <taxon>Ixodoidea</taxon>
        <taxon>Ixodidae</taxon>
        <taxon>Rhipicephalinae</taxon>
        <taxon>Rhipicephalus</taxon>
        <taxon>Boophilus</taxon>
    </lineage>
</organism>
<feature type="disulfide bond" evidence="8">
    <location>
        <begin position="88"/>
        <end position="95"/>
    </location>
</feature>
<dbReference type="PRINTS" id="PR00792">
    <property type="entry name" value="PEPSIN"/>
</dbReference>
<feature type="domain" description="Peptidase A1" evidence="11">
    <location>
        <begin position="57"/>
        <end position="372"/>
    </location>
</feature>
<evidence type="ECO:0000256" key="4">
    <source>
        <dbReference type="ARBA" id="ARBA00022801"/>
    </source>
</evidence>
<dbReference type="AlphaFoldDB" id="A0A6M2CV56"/>
<comment type="similarity">
    <text evidence="1 9">Belongs to the peptidase A1 family.</text>
</comment>
<evidence type="ECO:0000256" key="5">
    <source>
        <dbReference type="ARBA" id="ARBA00023157"/>
    </source>
</evidence>
<dbReference type="GO" id="GO:0005764">
    <property type="term" value="C:lysosome"/>
    <property type="evidence" value="ECO:0007669"/>
    <property type="project" value="TreeGrafter"/>
</dbReference>
<proteinExistence type="inferred from homology"/>
<dbReference type="InterPro" id="IPR033121">
    <property type="entry name" value="PEPTIDASE_A1"/>
</dbReference>
<feature type="signal peptide" evidence="10">
    <location>
        <begin position="1"/>
        <end position="18"/>
    </location>
</feature>
<dbReference type="Pfam" id="PF00026">
    <property type="entry name" value="Asp"/>
    <property type="match status" value="1"/>
</dbReference>
<evidence type="ECO:0000256" key="9">
    <source>
        <dbReference type="RuleBase" id="RU000454"/>
    </source>
</evidence>
<keyword evidence="2 9" id="KW-0645">Protease</keyword>
<dbReference type="PANTHER" id="PTHR47966:SF51">
    <property type="entry name" value="BETA-SITE APP-CLEAVING ENZYME, ISOFORM A-RELATED"/>
    <property type="match status" value="1"/>
</dbReference>